<evidence type="ECO:0000256" key="4">
    <source>
        <dbReference type="ARBA" id="ARBA00022679"/>
    </source>
</evidence>
<dbReference type="InterPro" id="IPR029063">
    <property type="entry name" value="SAM-dependent_MTases_sf"/>
</dbReference>
<dbReference type="Gene3D" id="3.40.50.150">
    <property type="entry name" value="Vaccinia Virus protein VP39"/>
    <property type="match status" value="2"/>
</dbReference>
<dbReference type="GO" id="GO:0030488">
    <property type="term" value="P:tRNA methylation"/>
    <property type="evidence" value="ECO:0007669"/>
    <property type="project" value="TreeGrafter"/>
</dbReference>
<feature type="domain" description="DNA methylase N-4/N-6" evidence="9">
    <location>
        <begin position="23"/>
        <end position="126"/>
    </location>
</feature>
<dbReference type="PANTHER" id="PTHR14911:SF13">
    <property type="entry name" value="TRNA (GUANINE(6)-N2)-METHYLTRANSFERASE THUMP3"/>
    <property type="match status" value="1"/>
</dbReference>
<keyword evidence="3 10" id="KW-0489">Methyltransferase</keyword>
<reference evidence="10" key="1">
    <citation type="submission" date="2022-11" db="EMBL/GenBank/DDBJ databases">
        <title>Lysinibacillus irui.</title>
        <authorList>
            <person name="Akintayo S.O."/>
        </authorList>
    </citation>
    <scope>NUCLEOTIDE SEQUENCE</scope>
    <source>
        <strain evidence="10">IRB4-01</strain>
    </source>
</reference>
<dbReference type="SUPFAM" id="SSF53335">
    <property type="entry name" value="S-adenosyl-L-methionine-dependent methyltransferases"/>
    <property type="match status" value="2"/>
</dbReference>
<dbReference type="AlphaFoldDB" id="A0AAJ5RMI5"/>
<dbReference type="InterPro" id="IPR017985">
    <property type="entry name" value="MeTrfase_CN4_CS"/>
</dbReference>
<evidence type="ECO:0000256" key="8">
    <source>
        <dbReference type="ARBA" id="ARBA00049120"/>
    </source>
</evidence>
<comment type="catalytic activity">
    <reaction evidence="8">
        <text>a 2'-deoxycytidine in DNA + S-adenosyl-L-methionine = an N(4)-methyl-2'-deoxycytidine in DNA + S-adenosyl-L-homocysteine + H(+)</text>
        <dbReference type="Rhea" id="RHEA:16857"/>
        <dbReference type="Rhea" id="RHEA-COMP:11369"/>
        <dbReference type="Rhea" id="RHEA-COMP:13674"/>
        <dbReference type="ChEBI" id="CHEBI:15378"/>
        <dbReference type="ChEBI" id="CHEBI:57856"/>
        <dbReference type="ChEBI" id="CHEBI:59789"/>
        <dbReference type="ChEBI" id="CHEBI:85452"/>
        <dbReference type="ChEBI" id="CHEBI:137933"/>
        <dbReference type="EC" id="2.1.1.113"/>
    </reaction>
</comment>
<dbReference type="KEGG" id="liu:OU989_21300"/>
<dbReference type="GO" id="GO:0008170">
    <property type="term" value="F:N-methyltransferase activity"/>
    <property type="evidence" value="ECO:0007669"/>
    <property type="project" value="InterPro"/>
</dbReference>
<dbReference type="InterPro" id="IPR002941">
    <property type="entry name" value="DNA_methylase_N4/N6"/>
</dbReference>
<evidence type="ECO:0000313" key="10">
    <source>
        <dbReference type="EMBL" id="WDV09167.1"/>
    </source>
</evidence>
<keyword evidence="4" id="KW-0808">Transferase</keyword>
<dbReference type="GO" id="GO:0016423">
    <property type="term" value="F:tRNA (guanine) methyltransferase activity"/>
    <property type="evidence" value="ECO:0007669"/>
    <property type="project" value="TreeGrafter"/>
</dbReference>
<organism evidence="10 11">
    <name type="scientific">Lysinibacillus irui</name>
    <dbReference type="NCBI Taxonomy" id="2998077"/>
    <lineage>
        <taxon>Bacteria</taxon>
        <taxon>Bacillati</taxon>
        <taxon>Bacillota</taxon>
        <taxon>Bacilli</taxon>
        <taxon>Bacillales</taxon>
        <taxon>Bacillaceae</taxon>
        <taxon>Lysinibacillus</taxon>
    </lineage>
</organism>
<comment type="similarity">
    <text evidence="1">Belongs to the N(4)/N(6)-methyltransferase family. N(4) subfamily.</text>
</comment>
<keyword evidence="5" id="KW-0949">S-adenosyl-L-methionine</keyword>
<evidence type="ECO:0000256" key="1">
    <source>
        <dbReference type="ARBA" id="ARBA00010203"/>
    </source>
</evidence>
<dbReference type="Pfam" id="PF01555">
    <property type="entry name" value="N6_N4_Mtase"/>
    <property type="match status" value="1"/>
</dbReference>
<dbReference type="GO" id="GO:0003677">
    <property type="term" value="F:DNA binding"/>
    <property type="evidence" value="ECO:0007669"/>
    <property type="project" value="UniProtKB-KW"/>
</dbReference>
<dbReference type="EC" id="2.1.1.113" evidence="2"/>
<name>A0AAJ5RMI5_9BACI</name>
<evidence type="ECO:0000256" key="7">
    <source>
        <dbReference type="ARBA" id="ARBA00023125"/>
    </source>
</evidence>
<keyword evidence="6" id="KW-0680">Restriction system</keyword>
<evidence type="ECO:0000313" key="11">
    <source>
        <dbReference type="Proteomes" id="UP001219585"/>
    </source>
</evidence>
<dbReference type="PROSITE" id="PS00093">
    <property type="entry name" value="N4_MTASE"/>
    <property type="match status" value="1"/>
</dbReference>
<protein>
    <recommendedName>
        <fullName evidence="2">site-specific DNA-methyltransferase (cytosine-N(4)-specific)</fullName>
        <ecNumber evidence="2">2.1.1.113</ecNumber>
    </recommendedName>
</protein>
<dbReference type="GO" id="GO:0015667">
    <property type="term" value="F:site-specific DNA-methyltransferase (cytosine-N4-specific) activity"/>
    <property type="evidence" value="ECO:0007669"/>
    <property type="project" value="UniProtKB-EC"/>
</dbReference>
<dbReference type="REBASE" id="694342">
    <property type="entry name" value="M.Lsp401ORF21300P"/>
</dbReference>
<evidence type="ECO:0000259" key="9">
    <source>
        <dbReference type="Pfam" id="PF01555"/>
    </source>
</evidence>
<evidence type="ECO:0000256" key="5">
    <source>
        <dbReference type="ARBA" id="ARBA00022691"/>
    </source>
</evidence>
<dbReference type="PANTHER" id="PTHR14911">
    <property type="entry name" value="THUMP DOMAIN-CONTAINING"/>
    <property type="match status" value="1"/>
</dbReference>
<evidence type="ECO:0000256" key="3">
    <source>
        <dbReference type="ARBA" id="ARBA00022603"/>
    </source>
</evidence>
<dbReference type="GO" id="GO:0009307">
    <property type="term" value="P:DNA restriction-modification system"/>
    <property type="evidence" value="ECO:0007669"/>
    <property type="project" value="UniProtKB-KW"/>
</dbReference>
<proteinExistence type="inferred from homology"/>
<sequence length="482" mass="55776">MYKDLSIILEIFKYLEYYSLLIYNLKKVVIFMNAVDRKIIEAIENRKSSNHQYWDFKSATKKSGIHTLMRYPATMVPEMQQELIKILVESTGAKNILDPFMGSGTVLIEGLRNNLTVYGNDINPLAYYLCKSKLKYIPIKTLKRELENLETRIENIDISNSEYYFEKIDKWFKPDIISSLSKLREEIMKINNQEVKEFFLVTLADIVTQTKNSQSSTFKLHIKPEDVIENYQVDVIELYFDKLTKNIMNYESFIHEIREAKICNSSSQNKKVKLSCGDSKSLSQKLKINDGEIDLIVTSPPYGDNHTTVTYGQFSILPLHWIKDGIKKSTLDMSLLNNFNSIDTASLGGKNAKVEIIETSGILEDSAHLNNFYNLLLSLGQIEKARKVASFIIDFKLTLNELSKFLKRDGYMVLVVGNRKVHNIEVPFDNIIRELLENEFNFIHKFDRKIINKKIPTKISRVNANPVESMNNEIILIFRKNV</sequence>
<keyword evidence="7" id="KW-0238">DNA-binding</keyword>
<evidence type="ECO:0000256" key="6">
    <source>
        <dbReference type="ARBA" id="ARBA00022747"/>
    </source>
</evidence>
<accession>A0AAJ5RMI5</accession>
<gene>
    <name evidence="10" type="ORF">OU989_21300</name>
</gene>
<evidence type="ECO:0000256" key="2">
    <source>
        <dbReference type="ARBA" id="ARBA00012185"/>
    </source>
</evidence>
<dbReference type="EMBL" id="CP113527">
    <property type="protein sequence ID" value="WDV09167.1"/>
    <property type="molecule type" value="Genomic_DNA"/>
</dbReference>
<dbReference type="Proteomes" id="UP001219585">
    <property type="component" value="Chromosome"/>
</dbReference>